<dbReference type="Proteomes" id="UP000499080">
    <property type="component" value="Unassembled WGS sequence"/>
</dbReference>
<evidence type="ECO:0000313" key="1">
    <source>
        <dbReference type="EMBL" id="GBN42679.1"/>
    </source>
</evidence>
<protein>
    <submittedName>
        <fullName evidence="1">Uncharacterized protein</fullName>
    </submittedName>
</protein>
<proteinExistence type="predicted"/>
<gene>
    <name evidence="1" type="ORF">AVEN_162134_1</name>
</gene>
<evidence type="ECO:0000313" key="2">
    <source>
        <dbReference type="Proteomes" id="UP000499080"/>
    </source>
</evidence>
<reference evidence="1 2" key="1">
    <citation type="journal article" date="2019" name="Sci. Rep.">
        <title>Orb-weaving spider Araneus ventricosus genome elucidates the spidroin gene catalogue.</title>
        <authorList>
            <person name="Kono N."/>
            <person name="Nakamura H."/>
            <person name="Ohtoshi R."/>
            <person name="Moran D.A.P."/>
            <person name="Shinohara A."/>
            <person name="Yoshida Y."/>
            <person name="Fujiwara M."/>
            <person name="Mori M."/>
            <person name="Tomita M."/>
            <person name="Arakawa K."/>
        </authorList>
    </citation>
    <scope>NUCLEOTIDE SEQUENCE [LARGE SCALE GENOMIC DNA]</scope>
</reference>
<comment type="caution">
    <text evidence="1">The sequence shown here is derived from an EMBL/GenBank/DDBJ whole genome shotgun (WGS) entry which is preliminary data.</text>
</comment>
<sequence length="83" mass="9661">MTRKYARNYRECKEDKRSLQKKYITPKKSSINECENYRSLETKTRKQQNEFVGGSIGRKASGDTPLVYGSCVDNVGKLYKRQC</sequence>
<keyword evidence="2" id="KW-1185">Reference proteome</keyword>
<dbReference type="AlphaFoldDB" id="A0A4Y2NVF9"/>
<organism evidence="1 2">
    <name type="scientific">Araneus ventricosus</name>
    <name type="common">Orbweaver spider</name>
    <name type="synonym">Epeira ventricosa</name>
    <dbReference type="NCBI Taxonomy" id="182803"/>
    <lineage>
        <taxon>Eukaryota</taxon>
        <taxon>Metazoa</taxon>
        <taxon>Ecdysozoa</taxon>
        <taxon>Arthropoda</taxon>
        <taxon>Chelicerata</taxon>
        <taxon>Arachnida</taxon>
        <taxon>Araneae</taxon>
        <taxon>Araneomorphae</taxon>
        <taxon>Entelegynae</taxon>
        <taxon>Araneoidea</taxon>
        <taxon>Araneidae</taxon>
        <taxon>Araneus</taxon>
    </lineage>
</organism>
<dbReference type="EMBL" id="BGPR01009845">
    <property type="protein sequence ID" value="GBN42679.1"/>
    <property type="molecule type" value="Genomic_DNA"/>
</dbReference>
<name>A0A4Y2NVF9_ARAVE</name>
<accession>A0A4Y2NVF9</accession>